<keyword evidence="2" id="KW-0812">Transmembrane</keyword>
<gene>
    <name evidence="3" type="ORF">HPP92_011968</name>
</gene>
<evidence type="ECO:0000313" key="4">
    <source>
        <dbReference type="Proteomes" id="UP000636800"/>
    </source>
</evidence>
<dbReference type="AlphaFoldDB" id="A0A835R3Z1"/>
<comment type="caution">
    <text evidence="3">The sequence shown here is derived from an EMBL/GenBank/DDBJ whole genome shotgun (WGS) entry which is preliminary data.</text>
</comment>
<keyword evidence="2" id="KW-1133">Transmembrane helix</keyword>
<sequence length="118" mass="13398">MDATPPARLRDTKDTTSCGSSGFSHSKVIGASNWSTSPRTSSWTLTITFVLFCDKTLLIQGANLKQDHPSLRRKRKRKDCSTLWYMLFPLLSPICTLYAALFFFNNCYEIVIINNIIK</sequence>
<keyword evidence="4" id="KW-1185">Reference proteome</keyword>
<evidence type="ECO:0000256" key="2">
    <source>
        <dbReference type="SAM" id="Phobius"/>
    </source>
</evidence>
<proteinExistence type="predicted"/>
<evidence type="ECO:0000256" key="1">
    <source>
        <dbReference type="SAM" id="MobiDB-lite"/>
    </source>
</evidence>
<feature type="transmembrane region" description="Helical" evidence="2">
    <location>
        <begin position="83"/>
        <end position="104"/>
    </location>
</feature>
<reference evidence="3 4" key="1">
    <citation type="journal article" date="2020" name="Nat. Food">
        <title>A phased Vanilla planifolia genome enables genetic improvement of flavour and production.</title>
        <authorList>
            <person name="Hasing T."/>
            <person name="Tang H."/>
            <person name="Brym M."/>
            <person name="Khazi F."/>
            <person name="Huang T."/>
            <person name="Chambers A.H."/>
        </authorList>
    </citation>
    <scope>NUCLEOTIDE SEQUENCE [LARGE SCALE GENOMIC DNA]</scope>
    <source>
        <tissue evidence="3">Leaf</tissue>
    </source>
</reference>
<dbReference type="OrthoDB" id="1930685at2759"/>
<organism evidence="3 4">
    <name type="scientific">Vanilla planifolia</name>
    <name type="common">Vanilla</name>
    <dbReference type="NCBI Taxonomy" id="51239"/>
    <lineage>
        <taxon>Eukaryota</taxon>
        <taxon>Viridiplantae</taxon>
        <taxon>Streptophyta</taxon>
        <taxon>Embryophyta</taxon>
        <taxon>Tracheophyta</taxon>
        <taxon>Spermatophyta</taxon>
        <taxon>Magnoliopsida</taxon>
        <taxon>Liliopsida</taxon>
        <taxon>Asparagales</taxon>
        <taxon>Orchidaceae</taxon>
        <taxon>Vanilloideae</taxon>
        <taxon>Vanilleae</taxon>
        <taxon>Vanilla</taxon>
    </lineage>
</organism>
<name>A0A835R3Z1_VANPL</name>
<feature type="region of interest" description="Disordered" evidence="1">
    <location>
        <begin position="1"/>
        <end position="22"/>
    </location>
</feature>
<dbReference type="EMBL" id="JADCNL010000005">
    <property type="protein sequence ID" value="KAG0481110.1"/>
    <property type="molecule type" value="Genomic_DNA"/>
</dbReference>
<dbReference type="Proteomes" id="UP000636800">
    <property type="component" value="Chromosome 5"/>
</dbReference>
<accession>A0A835R3Z1</accession>
<protein>
    <submittedName>
        <fullName evidence="3">Uncharacterized protein</fullName>
    </submittedName>
</protein>
<evidence type="ECO:0000313" key="3">
    <source>
        <dbReference type="EMBL" id="KAG0481110.1"/>
    </source>
</evidence>
<keyword evidence="2" id="KW-0472">Membrane</keyword>